<dbReference type="RefSeq" id="WP_014201076.1">
    <property type="nucleotide sequence ID" value="NC_016599.1"/>
</dbReference>
<dbReference type="InterPro" id="IPR037401">
    <property type="entry name" value="SnoaL-like"/>
</dbReference>
<accession>G8R1H6</accession>
<protein>
    <recommendedName>
        <fullName evidence="1">SnoaL-like domain-containing protein</fullName>
    </recommendedName>
</protein>
<dbReference type="EMBL" id="CP003156">
    <property type="protein sequence ID" value="AEV31715.1"/>
    <property type="molecule type" value="Genomic_DNA"/>
</dbReference>
<feature type="domain" description="SnoaL-like" evidence="1">
    <location>
        <begin position="9"/>
        <end position="101"/>
    </location>
</feature>
<dbReference type="Pfam" id="PF12680">
    <property type="entry name" value="SnoaL_2"/>
    <property type="match status" value="1"/>
</dbReference>
<dbReference type="SUPFAM" id="SSF54427">
    <property type="entry name" value="NTF2-like"/>
    <property type="match status" value="1"/>
</dbReference>
<evidence type="ECO:0000313" key="2">
    <source>
        <dbReference type="EMBL" id="AEV31715.1"/>
    </source>
</evidence>
<name>G8R1H6_OWEHD</name>
<dbReference type="InterPro" id="IPR032710">
    <property type="entry name" value="NTF2-like_dom_sf"/>
</dbReference>
<gene>
    <name evidence="2" type="ordered locus">Oweho_0701</name>
</gene>
<dbReference type="eggNOG" id="COG4922">
    <property type="taxonomic scope" value="Bacteria"/>
</dbReference>
<dbReference type="PATRIC" id="fig|926562.3.peg.714"/>
<proteinExistence type="predicted"/>
<dbReference type="STRING" id="926562.Oweho_0701"/>
<sequence>MSRKEITKHFLTLCAKGDSREAFKLYASENLKHHNAYFKGDAETLMLAMEESHKQTPNKVFEIQRALEDGDTVAVHSRIVQGDQELAVMHIAKFEENKIVELWDFGQAVPKDIINENGMF</sequence>
<evidence type="ECO:0000313" key="3">
    <source>
        <dbReference type="Proteomes" id="UP000005631"/>
    </source>
</evidence>
<dbReference type="KEGG" id="oho:Oweho_0701"/>
<dbReference type="OrthoDB" id="9812089at2"/>
<reference evidence="2 3" key="1">
    <citation type="journal article" date="2012" name="Stand. Genomic Sci.">
        <title>Genome sequence of the orange-pigmented seawater bacterium Owenweeksia hongkongensis type strain (UST20020801(T)).</title>
        <authorList>
            <person name="Riedel T."/>
            <person name="Held B."/>
            <person name="Nolan M."/>
            <person name="Lucas S."/>
            <person name="Lapidus A."/>
            <person name="Tice H."/>
            <person name="Del Rio T.G."/>
            <person name="Cheng J.F."/>
            <person name="Han C."/>
            <person name="Tapia R."/>
            <person name="Goodwin L.A."/>
            <person name="Pitluck S."/>
            <person name="Liolios K."/>
            <person name="Mavromatis K."/>
            <person name="Pagani I."/>
            <person name="Ivanova N."/>
            <person name="Mikhailova N."/>
            <person name="Pati A."/>
            <person name="Chen A."/>
            <person name="Palaniappan K."/>
            <person name="Rohde M."/>
            <person name="Tindall B.J."/>
            <person name="Detter J.C."/>
            <person name="Goker M."/>
            <person name="Woyke T."/>
            <person name="Bristow J."/>
            <person name="Eisen J.A."/>
            <person name="Markowitz V."/>
            <person name="Hugenholtz P."/>
            <person name="Klenk H.P."/>
            <person name="Kyrpides N.C."/>
        </authorList>
    </citation>
    <scope>NUCLEOTIDE SEQUENCE</scope>
    <source>
        <strain evidence="3">DSM 17368 / JCM 12287 / NRRL B-23963</strain>
    </source>
</reference>
<dbReference type="Gene3D" id="3.10.450.50">
    <property type="match status" value="1"/>
</dbReference>
<dbReference type="AlphaFoldDB" id="G8R1H6"/>
<dbReference type="HOGENOM" id="CLU_100997_2_1_10"/>
<dbReference type="Proteomes" id="UP000005631">
    <property type="component" value="Chromosome"/>
</dbReference>
<keyword evidence="3" id="KW-1185">Reference proteome</keyword>
<organism evidence="2 3">
    <name type="scientific">Owenweeksia hongkongensis (strain DSM 17368 / CIP 108786 / JCM 12287 / NRRL B-23963 / UST20020801)</name>
    <dbReference type="NCBI Taxonomy" id="926562"/>
    <lineage>
        <taxon>Bacteria</taxon>
        <taxon>Pseudomonadati</taxon>
        <taxon>Bacteroidota</taxon>
        <taxon>Flavobacteriia</taxon>
        <taxon>Flavobacteriales</taxon>
        <taxon>Owenweeksiaceae</taxon>
        <taxon>Owenweeksia</taxon>
    </lineage>
</organism>
<evidence type="ECO:0000259" key="1">
    <source>
        <dbReference type="Pfam" id="PF12680"/>
    </source>
</evidence>